<evidence type="ECO:0000313" key="9">
    <source>
        <dbReference type="Proteomes" id="UP000199228"/>
    </source>
</evidence>
<keyword evidence="5 7" id="KW-1133">Transmembrane helix</keyword>
<dbReference type="AlphaFoldDB" id="A0A1G6CSG8"/>
<proteinExistence type="predicted"/>
<evidence type="ECO:0000256" key="6">
    <source>
        <dbReference type="ARBA" id="ARBA00023136"/>
    </source>
</evidence>
<dbReference type="InterPro" id="IPR052031">
    <property type="entry name" value="Membrane_Transporter-Flippase"/>
</dbReference>
<evidence type="ECO:0000256" key="4">
    <source>
        <dbReference type="ARBA" id="ARBA00022692"/>
    </source>
</evidence>
<dbReference type="GO" id="GO:0042910">
    <property type="term" value="F:xenobiotic transmembrane transporter activity"/>
    <property type="evidence" value="ECO:0007669"/>
    <property type="project" value="InterPro"/>
</dbReference>
<feature type="transmembrane region" description="Helical" evidence="7">
    <location>
        <begin position="12"/>
        <end position="38"/>
    </location>
</feature>
<dbReference type="Proteomes" id="UP000199228">
    <property type="component" value="Unassembled WGS sequence"/>
</dbReference>
<feature type="transmembrane region" description="Helical" evidence="7">
    <location>
        <begin position="397"/>
        <end position="422"/>
    </location>
</feature>
<evidence type="ECO:0000313" key="8">
    <source>
        <dbReference type="EMBL" id="SDB35821.1"/>
    </source>
</evidence>
<feature type="transmembrane region" description="Helical" evidence="7">
    <location>
        <begin position="268"/>
        <end position="289"/>
    </location>
</feature>
<dbReference type="Pfam" id="PF01554">
    <property type="entry name" value="MatE"/>
    <property type="match status" value="2"/>
</dbReference>
<accession>A0A1G6CSG8</accession>
<feature type="transmembrane region" description="Helical" evidence="7">
    <location>
        <begin position="85"/>
        <end position="108"/>
    </location>
</feature>
<evidence type="ECO:0000256" key="1">
    <source>
        <dbReference type="ARBA" id="ARBA00004651"/>
    </source>
</evidence>
<evidence type="ECO:0000256" key="5">
    <source>
        <dbReference type="ARBA" id="ARBA00022989"/>
    </source>
</evidence>
<keyword evidence="3" id="KW-1003">Cell membrane</keyword>
<feature type="transmembrane region" description="Helical" evidence="7">
    <location>
        <begin position="345"/>
        <end position="364"/>
    </location>
</feature>
<dbReference type="InterPro" id="IPR002528">
    <property type="entry name" value="MATE_fam"/>
</dbReference>
<dbReference type="GO" id="GO:0015297">
    <property type="term" value="F:antiporter activity"/>
    <property type="evidence" value="ECO:0007669"/>
    <property type="project" value="InterPro"/>
</dbReference>
<dbReference type="PANTHER" id="PTHR43549:SF3">
    <property type="entry name" value="MULTIDRUG RESISTANCE PROTEIN YPNP-RELATED"/>
    <property type="match status" value="1"/>
</dbReference>
<dbReference type="PIRSF" id="PIRSF006603">
    <property type="entry name" value="DinF"/>
    <property type="match status" value="1"/>
</dbReference>
<dbReference type="InterPro" id="IPR048279">
    <property type="entry name" value="MdtK-like"/>
</dbReference>
<protein>
    <submittedName>
        <fullName evidence="8">Putative efflux protein, MATE family</fullName>
    </submittedName>
</protein>
<keyword evidence="4 7" id="KW-0812">Transmembrane</keyword>
<reference evidence="8 9" key="1">
    <citation type="submission" date="2016-10" db="EMBL/GenBank/DDBJ databases">
        <authorList>
            <person name="de Groot N.N."/>
        </authorList>
    </citation>
    <scope>NUCLEOTIDE SEQUENCE [LARGE SCALE GENOMIC DNA]</scope>
    <source>
        <strain evidence="8 9">DSM 3217</strain>
    </source>
</reference>
<feature type="transmembrane region" description="Helical" evidence="7">
    <location>
        <begin position="371"/>
        <end position="391"/>
    </location>
</feature>
<feature type="transmembrane region" description="Helical" evidence="7">
    <location>
        <begin position="226"/>
        <end position="248"/>
    </location>
</feature>
<organism evidence="8 9">
    <name type="scientific">Eubacterium oxidoreducens</name>
    <dbReference type="NCBI Taxonomy" id="1732"/>
    <lineage>
        <taxon>Bacteria</taxon>
        <taxon>Bacillati</taxon>
        <taxon>Bacillota</taxon>
        <taxon>Clostridia</taxon>
        <taxon>Eubacteriales</taxon>
        <taxon>Eubacteriaceae</taxon>
        <taxon>Eubacterium</taxon>
    </lineage>
</organism>
<feature type="transmembrane region" description="Helical" evidence="7">
    <location>
        <begin position="44"/>
        <end position="64"/>
    </location>
</feature>
<keyword evidence="9" id="KW-1185">Reference proteome</keyword>
<feature type="transmembrane region" description="Helical" evidence="7">
    <location>
        <begin position="179"/>
        <end position="199"/>
    </location>
</feature>
<dbReference type="STRING" id="1732.SAMN02910417_02640"/>
<feature type="transmembrane region" description="Helical" evidence="7">
    <location>
        <begin position="153"/>
        <end position="173"/>
    </location>
</feature>
<evidence type="ECO:0000256" key="2">
    <source>
        <dbReference type="ARBA" id="ARBA00022448"/>
    </source>
</evidence>
<evidence type="ECO:0000256" key="3">
    <source>
        <dbReference type="ARBA" id="ARBA00022475"/>
    </source>
</evidence>
<sequence>MLIFSIPLIITNLLQAIYSIVDMIIVGHFAGSAGLTAVGNGGQITQLILVVVLGMSNGGAVLVAQMIGAKKKEQIVDVTSTMCTLFFWIGLAVTIVIFILSPLLLQAMDTPSEAYVQTLSYLRICLIGTVFIYLYNVMAALLRGVGESMIPMILILITAILNIVLDLILVGHFDMNATGAAIATLSTQVICCILVFPLAGRKYDYFNLRNVKLKIKKNILKNIVKIGLPQAVQFTITNLSFLLVLVLVNHYGNTASAISVSVTRLSSFAVLAGQAMMTAIIAMSGQNIGAGNYARAQKGMLVGLVYALPLAVVFFLLSEFIPATMLRIFTTDADVLATGGPYLQIFAWSFLIETVMFCLFGLLIGAGYTHVTMSCAITTSFAVRYALAMIFSRLTPLGFLGIALAYPFAPVCSCTICIIFILSGRWKKSRIKL</sequence>
<feature type="transmembrane region" description="Helical" evidence="7">
    <location>
        <begin position="120"/>
        <end position="141"/>
    </location>
</feature>
<dbReference type="PANTHER" id="PTHR43549">
    <property type="entry name" value="MULTIDRUG RESISTANCE PROTEIN YPNP-RELATED"/>
    <property type="match status" value="1"/>
</dbReference>
<dbReference type="GO" id="GO:0005886">
    <property type="term" value="C:plasma membrane"/>
    <property type="evidence" value="ECO:0007669"/>
    <property type="project" value="UniProtKB-SubCell"/>
</dbReference>
<keyword evidence="6 7" id="KW-0472">Membrane</keyword>
<dbReference type="NCBIfam" id="TIGR00797">
    <property type="entry name" value="matE"/>
    <property type="match status" value="1"/>
</dbReference>
<comment type="subcellular location">
    <subcellularLocation>
        <location evidence="1">Cell membrane</location>
        <topology evidence="1">Multi-pass membrane protein</topology>
    </subcellularLocation>
</comment>
<name>A0A1G6CSG8_EUBOX</name>
<dbReference type="EMBL" id="FMXR01000027">
    <property type="protein sequence ID" value="SDB35821.1"/>
    <property type="molecule type" value="Genomic_DNA"/>
</dbReference>
<feature type="transmembrane region" description="Helical" evidence="7">
    <location>
        <begin position="301"/>
        <end position="325"/>
    </location>
</feature>
<dbReference type="CDD" id="cd13138">
    <property type="entry name" value="MATE_yoeA_like"/>
    <property type="match status" value="1"/>
</dbReference>
<gene>
    <name evidence="8" type="ORF">SAMN02910417_02640</name>
</gene>
<evidence type="ECO:0000256" key="7">
    <source>
        <dbReference type="SAM" id="Phobius"/>
    </source>
</evidence>
<keyword evidence="2" id="KW-0813">Transport</keyword>